<proteinExistence type="predicted"/>
<dbReference type="Gene3D" id="3.30.450.20">
    <property type="entry name" value="PAS domain"/>
    <property type="match status" value="2"/>
</dbReference>
<dbReference type="EC" id="2.7.13.3" evidence="3"/>
<keyword evidence="6 18" id="KW-0808">Transferase</keyword>
<dbReference type="GO" id="GO:0005886">
    <property type="term" value="C:plasma membrane"/>
    <property type="evidence" value="ECO:0007669"/>
    <property type="project" value="UniProtKB-SubCell"/>
</dbReference>
<evidence type="ECO:0000256" key="14">
    <source>
        <dbReference type="SAM" id="Phobius"/>
    </source>
</evidence>
<keyword evidence="12" id="KW-0902">Two-component regulatory system</keyword>
<dbReference type="InterPro" id="IPR005467">
    <property type="entry name" value="His_kinase_dom"/>
</dbReference>
<dbReference type="Pfam" id="PF16736">
    <property type="entry name" value="sCache_like"/>
    <property type="match status" value="1"/>
</dbReference>
<dbReference type="InterPro" id="IPR003660">
    <property type="entry name" value="HAMP_dom"/>
</dbReference>
<keyword evidence="10" id="KW-0067">ATP-binding</keyword>
<evidence type="ECO:0000256" key="7">
    <source>
        <dbReference type="ARBA" id="ARBA00022692"/>
    </source>
</evidence>
<dbReference type="PROSITE" id="PS50885">
    <property type="entry name" value="HAMP"/>
    <property type="match status" value="1"/>
</dbReference>
<dbReference type="SUPFAM" id="SSF103190">
    <property type="entry name" value="Sensory domain-like"/>
    <property type="match status" value="1"/>
</dbReference>
<feature type="transmembrane region" description="Helical" evidence="14">
    <location>
        <begin position="166"/>
        <end position="189"/>
    </location>
</feature>
<feature type="domain" description="PAS" evidence="16">
    <location>
        <begin position="247"/>
        <end position="306"/>
    </location>
</feature>
<dbReference type="Gene3D" id="6.10.340.10">
    <property type="match status" value="1"/>
</dbReference>
<evidence type="ECO:0000259" key="16">
    <source>
        <dbReference type="PROSITE" id="PS50112"/>
    </source>
</evidence>
<dbReference type="PANTHER" id="PTHR42878">
    <property type="entry name" value="TWO-COMPONENT HISTIDINE KINASE"/>
    <property type="match status" value="1"/>
</dbReference>
<evidence type="ECO:0000259" key="17">
    <source>
        <dbReference type="PROSITE" id="PS50885"/>
    </source>
</evidence>
<dbReference type="InterPro" id="IPR031967">
    <property type="entry name" value="PhoR_single_Cache-like_dom"/>
</dbReference>
<dbReference type="EMBL" id="CAGS01000046">
    <property type="protein sequence ID" value="CCF82626.1"/>
    <property type="molecule type" value="Genomic_DNA"/>
</dbReference>
<dbReference type="SUPFAM" id="SSF55874">
    <property type="entry name" value="ATPase domain of HSP90 chaperone/DNA topoisomerase II/histidine kinase"/>
    <property type="match status" value="1"/>
</dbReference>
<dbReference type="InterPro" id="IPR036890">
    <property type="entry name" value="HATPase_C_sf"/>
</dbReference>
<dbReference type="PROSITE" id="PS50112">
    <property type="entry name" value="PAS"/>
    <property type="match status" value="1"/>
</dbReference>
<evidence type="ECO:0000256" key="9">
    <source>
        <dbReference type="ARBA" id="ARBA00022777"/>
    </source>
</evidence>
<evidence type="ECO:0000256" key="2">
    <source>
        <dbReference type="ARBA" id="ARBA00004651"/>
    </source>
</evidence>
<dbReference type="OrthoDB" id="9813151at2"/>
<dbReference type="NCBIfam" id="TIGR00229">
    <property type="entry name" value="sensory_box"/>
    <property type="match status" value="1"/>
</dbReference>
<keyword evidence="4" id="KW-1003">Cell membrane</keyword>
<dbReference type="CDD" id="cd00075">
    <property type="entry name" value="HATPase"/>
    <property type="match status" value="1"/>
</dbReference>
<keyword evidence="5" id="KW-0597">Phosphoprotein</keyword>
<dbReference type="GO" id="GO:0005524">
    <property type="term" value="F:ATP binding"/>
    <property type="evidence" value="ECO:0007669"/>
    <property type="project" value="UniProtKB-KW"/>
</dbReference>
<dbReference type="InterPro" id="IPR000014">
    <property type="entry name" value="PAS"/>
</dbReference>
<dbReference type="SMART" id="SM00387">
    <property type="entry name" value="HATPase_c"/>
    <property type="match status" value="1"/>
</dbReference>
<evidence type="ECO:0000313" key="19">
    <source>
        <dbReference type="Proteomes" id="UP000004221"/>
    </source>
</evidence>
<evidence type="ECO:0000256" key="6">
    <source>
        <dbReference type="ARBA" id="ARBA00022679"/>
    </source>
</evidence>
<evidence type="ECO:0000256" key="3">
    <source>
        <dbReference type="ARBA" id="ARBA00012438"/>
    </source>
</evidence>
<dbReference type="Proteomes" id="UP000004221">
    <property type="component" value="Unassembled WGS sequence"/>
</dbReference>
<evidence type="ECO:0000256" key="10">
    <source>
        <dbReference type="ARBA" id="ARBA00022840"/>
    </source>
</evidence>
<dbReference type="InterPro" id="IPR029151">
    <property type="entry name" value="Sensor-like_sf"/>
</dbReference>
<evidence type="ECO:0000256" key="12">
    <source>
        <dbReference type="ARBA" id="ARBA00023012"/>
    </source>
</evidence>
<dbReference type="Gene3D" id="1.10.287.130">
    <property type="match status" value="1"/>
</dbReference>
<evidence type="ECO:0000256" key="13">
    <source>
        <dbReference type="ARBA" id="ARBA00023136"/>
    </source>
</evidence>
<dbReference type="GO" id="GO:0007234">
    <property type="term" value="P:osmosensory signaling via phosphorelay pathway"/>
    <property type="evidence" value="ECO:0007669"/>
    <property type="project" value="TreeGrafter"/>
</dbReference>
<dbReference type="InterPro" id="IPR035965">
    <property type="entry name" value="PAS-like_dom_sf"/>
</dbReference>
<name>I4ED64_9BACT</name>
<dbReference type="RefSeq" id="WP_008474845.1">
    <property type="nucleotide sequence ID" value="NZ_CAGS01000046.1"/>
</dbReference>
<dbReference type="CDD" id="cd06225">
    <property type="entry name" value="HAMP"/>
    <property type="match status" value="1"/>
</dbReference>
<dbReference type="SUPFAM" id="SSF158472">
    <property type="entry name" value="HAMP domain-like"/>
    <property type="match status" value="1"/>
</dbReference>
<evidence type="ECO:0000256" key="8">
    <source>
        <dbReference type="ARBA" id="ARBA00022741"/>
    </source>
</evidence>
<comment type="catalytic activity">
    <reaction evidence="1">
        <text>ATP + protein L-histidine = ADP + protein N-phospho-L-histidine.</text>
        <dbReference type="EC" id="2.7.13.3"/>
    </reaction>
</comment>
<dbReference type="InterPro" id="IPR003594">
    <property type="entry name" value="HATPase_dom"/>
</dbReference>
<feature type="domain" description="Histidine kinase" evidence="15">
    <location>
        <begin position="374"/>
        <end position="591"/>
    </location>
</feature>
<dbReference type="Gene3D" id="3.30.565.10">
    <property type="entry name" value="Histidine kinase-like ATPase, C-terminal domain"/>
    <property type="match status" value="1"/>
</dbReference>
<sequence length="596" mass="63533">MFTRLQWRIAASYVGLIALVLLALGIYLTGFLRSQQLSSLESQLDRQARLVANDAQHVLTTGGPAQLDPLAKQLGRDSGARITLIAPDGTVLGDSDHDPATMDNHATRPEVAQALRQGAGESRRYSVTLEEDLLYVAVPITRDGTTLGVARVALPVSQIQAASNRLVAIVATALIVAALLAVILAVIVARVTTGRIQALTAHARQLADGDLERTIPVQGRDEVSQLAGAFNEMASEIRDHIQAVEDQRERLAAVLSHMADGVIIAGRDGVVQLMNPAASRLLQLPPSRAEGRSVMTIVQDHELAELAGAAIAGDAAAERPRLIELGAHGQRRAIQAMASRIPGSDDGGSRVLLMLQDVTELRRAETMRREIAANISHELRTPVAALKALVETLEDGALEDPEVARDFLGRMHVEVDGLAQLVEELLELSRIESGQVSLRLQPADLGSVVVAAAERLRPQAERLGVGFTVQEPGELPLVRIDPERIQQVVINLVHNAVKFTPPGGHITVSTEQREDEILVSVTDTGAGIAPDALPRLFERFYKADKARAGGGTGLGLAIAKHLVQAHGGRIWAESPGEGRGATFTFAIPVVGTSRAG</sequence>
<feature type="transmembrane region" description="Helical" evidence="14">
    <location>
        <begin position="12"/>
        <end position="32"/>
    </location>
</feature>
<dbReference type="AlphaFoldDB" id="I4ED64"/>
<protein>
    <recommendedName>
        <fullName evidence="3">histidine kinase</fullName>
        <ecNumber evidence="3">2.7.13.3</ecNumber>
    </recommendedName>
</protein>
<dbReference type="SMART" id="SM00304">
    <property type="entry name" value="HAMP"/>
    <property type="match status" value="1"/>
</dbReference>
<dbReference type="GO" id="GO:0000156">
    <property type="term" value="F:phosphorelay response regulator activity"/>
    <property type="evidence" value="ECO:0007669"/>
    <property type="project" value="TreeGrafter"/>
</dbReference>
<dbReference type="SUPFAM" id="SSF55785">
    <property type="entry name" value="PYP-like sensor domain (PAS domain)"/>
    <property type="match status" value="1"/>
</dbReference>
<dbReference type="InterPro" id="IPR050351">
    <property type="entry name" value="BphY/WalK/GraS-like"/>
</dbReference>
<keyword evidence="19" id="KW-1185">Reference proteome</keyword>
<dbReference type="InterPro" id="IPR013656">
    <property type="entry name" value="PAS_4"/>
</dbReference>
<comment type="subcellular location">
    <subcellularLocation>
        <location evidence="2">Cell membrane</location>
        <topology evidence="2">Multi-pass membrane protein</topology>
    </subcellularLocation>
</comment>
<evidence type="ECO:0000256" key="4">
    <source>
        <dbReference type="ARBA" id="ARBA00022475"/>
    </source>
</evidence>
<organism evidence="18 19">
    <name type="scientific">Nitrolancea hollandica Lb</name>
    <dbReference type="NCBI Taxonomy" id="1129897"/>
    <lineage>
        <taxon>Bacteria</taxon>
        <taxon>Pseudomonadati</taxon>
        <taxon>Thermomicrobiota</taxon>
        <taxon>Thermomicrobia</taxon>
        <taxon>Sphaerobacterales</taxon>
        <taxon>Sphaerobacterineae</taxon>
        <taxon>Sphaerobacteraceae</taxon>
        <taxon>Nitrolancea</taxon>
    </lineage>
</organism>
<dbReference type="GO" id="GO:0000155">
    <property type="term" value="F:phosphorelay sensor kinase activity"/>
    <property type="evidence" value="ECO:0007669"/>
    <property type="project" value="InterPro"/>
</dbReference>
<dbReference type="GO" id="GO:0030295">
    <property type="term" value="F:protein kinase activator activity"/>
    <property type="evidence" value="ECO:0007669"/>
    <property type="project" value="TreeGrafter"/>
</dbReference>
<keyword evidence="13 14" id="KW-0472">Membrane</keyword>
<feature type="domain" description="HAMP" evidence="17">
    <location>
        <begin position="190"/>
        <end position="242"/>
    </location>
</feature>
<dbReference type="SUPFAM" id="SSF47384">
    <property type="entry name" value="Homodimeric domain of signal transducing histidine kinase"/>
    <property type="match status" value="1"/>
</dbReference>
<dbReference type="SMART" id="SM00091">
    <property type="entry name" value="PAS"/>
    <property type="match status" value="1"/>
</dbReference>
<evidence type="ECO:0000313" key="18">
    <source>
        <dbReference type="EMBL" id="CCF82626.1"/>
    </source>
</evidence>
<evidence type="ECO:0000256" key="5">
    <source>
        <dbReference type="ARBA" id="ARBA00022553"/>
    </source>
</evidence>
<dbReference type="PROSITE" id="PS50109">
    <property type="entry name" value="HIS_KIN"/>
    <property type="match status" value="1"/>
</dbReference>
<dbReference type="FunFam" id="1.10.287.130:FF:000001">
    <property type="entry name" value="Two-component sensor histidine kinase"/>
    <property type="match status" value="1"/>
</dbReference>
<dbReference type="InterPro" id="IPR004358">
    <property type="entry name" value="Sig_transdc_His_kin-like_C"/>
</dbReference>
<dbReference type="SMART" id="SM00388">
    <property type="entry name" value="HisKA"/>
    <property type="match status" value="1"/>
</dbReference>
<comment type="caution">
    <text evidence="18">The sequence shown here is derived from an EMBL/GenBank/DDBJ whole genome shotgun (WGS) entry which is preliminary data.</text>
</comment>
<keyword evidence="7 14" id="KW-0812">Transmembrane</keyword>
<gene>
    <name evidence="18" type="ORF">NITHO_140008</name>
</gene>
<dbReference type="Pfam" id="PF00672">
    <property type="entry name" value="HAMP"/>
    <property type="match status" value="1"/>
</dbReference>
<dbReference type="PANTHER" id="PTHR42878:SF7">
    <property type="entry name" value="SENSOR HISTIDINE KINASE GLRK"/>
    <property type="match status" value="1"/>
</dbReference>
<dbReference type="FunFam" id="3.30.565.10:FF:000006">
    <property type="entry name" value="Sensor histidine kinase WalK"/>
    <property type="match status" value="1"/>
</dbReference>
<reference evidence="18 19" key="1">
    <citation type="journal article" date="2012" name="ISME J.">
        <title>Nitrification expanded: discovery, physiology and genomics of a nitrite-oxidizing bacterium from the phylum Chloroflexi.</title>
        <authorList>
            <person name="Sorokin D.Y."/>
            <person name="Lucker S."/>
            <person name="Vejmelkova D."/>
            <person name="Kostrikina N.A."/>
            <person name="Kleerebezem R."/>
            <person name="Rijpstra W.I."/>
            <person name="Damste J.S."/>
            <person name="Le Paslier D."/>
            <person name="Muyzer G."/>
            <person name="Wagner M."/>
            <person name="van Loosdrecht M.C."/>
            <person name="Daims H."/>
        </authorList>
    </citation>
    <scope>NUCLEOTIDE SEQUENCE [LARGE SCALE GENOMIC DNA]</scope>
    <source>
        <strain evidence="19">none</strain>
    </source>
</reference>
<dbReference type="Pfam" id="PF08448">
    <property type="entry name" value="PAS_4"/>
    <property type="match status" value="1"/>
</dbReference>
<accession>I4ED64</accession>
<dbReference type="CDD" id="cd00082">
    <property type="entry name" value="HisKA"/>
    <property type="match status" value="1"/>
</dbReference>
<dbReference type="Pfam" id="PF02518">
    <property type="entry name" value="HATPase_c"/>
    <property type="match status" value="1"/>
</dbReference>
<evidence type="ECO:0000259" key="15">
    <source>
        <dbReference type="PROSITE" id="PS50109"/>
    </source>
</evidence>
<evidence type="ECO:0000256" key="1">
    <source>
        <dbReference type="ARBA" id="ARBA00000085"/>
    </source>
</evidence>
<dbReference type="CDD" id="cd00130">
    <property type="entry name" value="PAS"/>
    <property type="match status" value="1"/>
</dbReference>
<keyword evidence="11 14" id="KW-1133">Transmembrane helix</keyword>
<keyword evidence="9" id="KW-0418">Kinase</keyword>
<dbReference type="Pfam" id="PF00512">
    <property type="entry name" value="HisKA"/>
    <property type="match status" value="1"/>
</dbReference>
<dbReference type="InterPro" id="IPR003661">
    <property type="entry name" value="HisK_dim/P_dom"/>
</dbReference>
<evidence type="ECO:0000256" key="11">
    <source>
        <dbReference type="ARBA" id="ARBA00022989"/>
    </source>
</evidence>
<dbReference type="PRINTS" id="PR00344">
    <property type="entry name" value="BCTRLSENSOR"/>
</dbReference>
<dbReference type="InterPro" id="IPR036097">
    <property type="entry name" value="HisK_dim/P_sf"/>
</dbReference>
<keyword evidence="8" id="KW-0547">Nucleotide-binding</keyword>